<dbReference type="InterPro" id="IPR003661">
    <property type="entry name" value="HisK_dim/P_dom"/>
</dbReference>
<dbReference type="Proteomes" id="UP001595528">
    <property type="component" value="Unassembled WGS sequence"/>
</dbReference>
<sequence length="731" mass="77694">MLGILYGLIQNAALLALVLIAYISLPGQLGWRERFGDRLFLGAVMGLASVLVMFAAIEVAPGVIFDVRAAPVLVAGMVGGSPAAAVAALCAVTARAIIGGAGMWIGILALACYAAGGSLVYHLLKTTGRNLTLWPTIGATVGLTFLGLSVLFLLPDQDLAWRLYRQLGPLVAAGNLLGVGLITMLLLMERRRRMLVRHLRQSESAARAALDARSRFIAAMSHEIRTPLNSVIGYAQLLSDEALSQEASQRLTRLTAAAGSLLSLIDDVLDYAKIQAGHLSVVAKPTAVADVARHSLTMHESLAAERGLALRLEIPARFPHLVSIDGDRVAQLISNLLTNAIKFTPSGEVLLTLDFDRANEELSIAIQDTGVGIAEADRDRIFQAFERLQSAPAPGTGLGLAIVTTIVRSMGGRIDLISEVDQGSTFTLRLPCAELSEEAEATASASARAATEELQSLAGLHVLVVDDTLMNADIVRAMLVKAGCHVEVADDGAKAVAMTAQADYDLILMDIRMPVMDGYKATREIRAREQALQVNPVPIVALTAHVSRADAEACQIAGMDGFLTKPLEREILLSTIQTLAAGRNSPSRHFIRSGETPTGRQWPGRAATDRRGAAVAPSVSPLMDLDRLMQLEQFMSGQEVANLLAGAESAIAAERDRLVVAPLPEDAVQAFHRLVSVAGNAGLLQLSECSRDYEARLLAGEELTEADIAAFADLCRTSLEALSRYRPAGAA</sequence>
<dbReference type="InterPro" id="IPR036890">
    <property type="entry name" value="HATPase_C_sf"/>
</dbReference>
<evidence type="ECO:0000256" key="5">
    <source>
        <dbReference type="ARBA" id="ARBA00022553"/>
    </source>
</evidence>
<gene>
    <name evidence="16" type="ORF">ACFOGJ_18715</name>
</gene>
<evidence type="ECO:0000256" key="9">
    <source>
        <dbReference type="ARBA" id="ARBA00022989"/>
    </source>
</evidence>
<dbReference type="InterPro" id="IPR036097">
    <property type="entry name" value="HisK_dim/P_sf"/>
</dbReference>
<accession>A0ABV7L3V1</accession>
<protein>
    <recommendedName>
        <fullName evidence="3">histidine kinase</fullName>
        <ecNumber evidence="3">2.7.13.3</ecNumber>
    </recommendedName>
</protein>
<feature type="transmembrane region" description="Helical" evidence="13">
    <location>
        <begin position="131"/>
        <end position="154"/>
    </location>
</feature>
<dbReference type="InterPro" id="IPR011006">
    <property type="entry name" value="CheY-like_superfamily"/>
</dbReference>
<feature type="modified residue" description="4-aspartylphosphate" evidence="11">
    <location>
        <position position="510"/>
    </location>
</feature>
<dbReference type="SUPFAM" id="SSF55874">
    <property type="entry name" value="ATPase domain of HSP90 chaperone/DNA topoisomerase II/histidine kinase"/>
    <property type="match status" value="1"/>
</dbReference>
<dbReference type="SUPFAM" id="SSF47384">
    <property type="entry name" value="Homodimeric domain of signal transducing histidine kinase"/>
    <property type="match status" value="1"/>
</dbReference>
<keyword evidence="17" id="KW-1185">Reference proteome</keyword>
<proteinExistence type="predicted"/>
<dbReference type="InterPro" id="IPR003594">
    <property type="entry name" value="HATPase_dom"/>
</dbReference>
<dbReference type="SUPFAM" id="SSF47226">
    <property type="entry name" value="Histidine-containing phosphotransfer domain, HPT domain"/>
    <property type="match status" value="1"/>
</dbReference>
<evidence type="ECO:0000259" key="14">
    <source>
        <dbReference type="PROSITE" id="PS50109"/>
    </source>
</evidence>
<reference evidence="17" key="1">
    <citation type="journal article" date="2019" name="Int. J. Syst. Evol. Microbiol.">
        <title>The Global Catalogue of Microorganisms (GCM) 10K type strain sequencing project: providing services to taxonomists for standard genome sequencing and annotation.</title>
        <authorList>
            <consortium name="The Broad Institute Genomics Platform"/>
            <consortium name="The Broad Institute Genome Sequencing Center for Infectious Disease"/>
            <person name="Wu L."/>
            <person name="Ma J."/>
        </authorList>
    </citation>
    <scope>NUCLEOTIDE SEQUENCE [LARGE SCALE GENOMIC DNA]</scope>
    <source>
        <strain evidence="17">KCTC 42964</strain>
    </source>
</reference>
<dbReference type="EC" id="2.7.13.3" evidence="3"/>
<dbReference type="Pfam" id="PF07694">
    <property type="entry name" value="5TM-5TMR_LYT"/>
    <property type="match status" value="1"/>
</dbReference>
<dbReference type="InterPro" id="IPR005467">
    <property type="entry name" value="His_kinase_dom"/>
</dbReference>
<feature type="transmembrane region" description="Helical" evidence="13">
    <location>
        <begin position="12"/>
        <end position="31"/>
    </location>
</feature>
<keyword evidence="8" id="KW-0418">Kinase</keyword>
<keyword evidence="9 13" id="KW-1133">Transmembrane helix</keyword>
<dbReference type="SMART" id="SM00387">
    <property type="entry name" value="HATPase_c"/>
    <property type="match status" value="1"/>
</dbReference>
<comment type="catalytic activity">
    <reaction evidence="1">
        <text>ATP + protein L-histidine = ADP + protein N-phospho-L-histidine.</text>
        <dbReference type="EC" id="2.7.13.3"/>
    </reaction>
</comment>
<dbReference type="GO" id="GO:0005524">
    <property type="term" value="F:ATP binding"/>
    <property type="evidence" value="ECO:0007669"/>
    <property type="project" value="UniProtKB-KW"/>
</dbReference>
<feature type="domain" description="Response regulatory" evidence="15">
    <location>
        <begin position="461"/>
        <end position="580"/>
    </location>
</feature>
<feature type="transmembrane region" description="Helical" evidence="13">
    <location>
        <begin position="166"/>
        <end position="187"/>
    </location>
</feature>
<feature type="region of interest" description="Disordered" evidence="12">
    <location>
        <begin position="586"/>
        <end position="610"/>
    </location>
</feature>
<feature type="transmembrane region" description="Helical" evidence="13">
    <location>
        <begin position="104"/>
        <end position="124"/>
    </location>
</feature>
<evidence type="ECO:0000256" key="8">
    <source>
        <dbReference type="ARBA" id="ARBA00022777"/>
    </source>
</evidence>
<dbReference type="Pfam" id="PF02518">
    <property type="entry name" value="HATPase_c"/>
    <property type="match status" value="1"/>
</dbReference>
<evidence type="ECO:0000256" key="12">
    <source>
        <dbReference type="SAM" id="MobiDB-lite"/>
    </source>
</evidence>
<dbReference type="Gene3D" id="1.10.287.130">
    <property type="match status" value="1"/>
</dbReference>
<comment type="subcellular location">
    <subcellularLocation>
        <location evidence="2">Cell membrane</location>
        <topology evidence="2">Multi-pass membrane protein</topology>
    </subcellularLocation>
</comment>
<feature type="transmembrane region" description="Helical" evidence="13">
    <location>
        <begin position="72"/>
        <end position="98"/>
    </location>
</feature>
<dbReference type="InterPro" id="IPR036641">
    <property type="entry name" value="HPT_dom_sf"/>
</dbReference>
<dbReference type="SMART" id="SM00388">
    <property type="entry name" value="HisKA"/>
    <property type="match status" value="1"/>
</dbReference>
<dbReference type="PROSITE" id="PS50109">
    <property type="entry name" value="HIS_KIN"/>
    <property type="match status" value="1"/>
</dbReference>
<dbReference type="CDD" id="cd00082">
    <property type="entry name" value="HisKA"/>
    <property type="match status" value="1"/>
</dbReference>
<dbReference type="PROSITE" id="PS50110">
    <property type="entry name" value="RESPONSE_REGULATORY"/>
    <property type="match status" value="1"/>
</dbReference>
<dbReference type="SUPFAM" id="SSF52172">
    <property type="entry name" value="CheY-like"/>
    <property type="match status" value="1"/>
</dbReference>
<name>A0ABV7L3V1_9PROT</name>
<evidence type="ECO:0000256" key="1">
    <source>
        <dbReference type="ARBA" id="ARBA00000085"/>
    </source>
</evidence>
<feature type="domain" description="Histidine kinase" evidence="14">
    <location>
        <begin position="219"/>
        <end position="434"/>
    </location>
</feature>
<evidence type="ECO:0000256" key="13">
    <source>
        <dbReference type="SAM" id="Phobius"/>
    </source>
</evidence>
<dbReference type="PANTHER" id="PTHR43047">
    <property type="entry name" value="TWO-COMPONENT HISTIDINE PROTEIN KINASE"/>
    <property type="match status" value="1"/>
</dbReference>
<evidence type="ECO:0000256" key="6">
    <source>
        <dbReference type="ARBA" id="ARBA00022679"/>
    </source>
</evidence>
<dbReference type="PRINTS" id="PR00344">
    <property type="entry name" value="BCTRLSENSOR"/>
</dbReference>
<dbReference type="EMBL" id="JBHRTR010000031">
    <property type="protein sequence ID" value="MFC3229287.1"/>
    <property type="molecule type" value="Genomic_DNA"/>
</dbReference>
<keyword evidence="6" id="KW-0808">Transferase</keyword>
<dbReference type="SMART" id="SM00448">
    <property type="entry name" value="REC"/>
    <property type="match status" value="1"/>
</dbReference>
<evidence type="ECO:0000259" key="15">
    <source>
        <dbReference type="PROSITE" id="PS50110"/>
    </source>
</evidence>
<keyword evidence="4" id="KW-1003">Cell membrane</keyword>
<dbReference type="Pfam" id="PF00072">
    <property type="entry name" value="Response_reg"/>
    <property type="match status" value="1"/>
</dbReference>
<keyword evidence="5 11" id="KW-0597">Phosphoprotein</keyword>
<dbReference type="CDD" id="cd17546">
    <property type="entry name" value="REC_hyHK_CKI1_RcsC-like"/>
    <property type="match status" value="1"/>
</dbReference>
<comment type="caution">
    <text evidence="16">The sequence shown here is derived from an EMBL/GenBank/DDBJ whole genome shotgun (WGS) entry which is preliminary data.</text>
</comment>
<dbReference type="InterPro" id="IPR004358">
    <property type="entry name" value="Sig_transdc_His_kin-like_C"/>
</dbReference>
<dbReference type="InterPro" id="IPR001789">
    <property type="entry name" value="Sig_transdc_resp-reg_receiver"/>
</dbReference>
<evidence type="ECO:0000313" key="17">
    <source>
        <dbReference type="Proteomes" id="UP001595528"/>
    </source>
</evidence>
<evidence type="ECO:0000256" key="7">
    <source>
        <dbReference type="ARBA" id="ARBA00022692"/>
    </source>
</evidence>
<evidence type="ECO:0000256" key="2">
    <source>
        <dbReference type="ARBA" id="ARBA00004651"/>
    </source>
</evidence>
<dbReference type="RefSeq" id="WP_379903340.1">
    <property type="nucleotide sequence ID" value="NZ_JBHRTR010000031.1"/>
</dbReference>
<evidence type="ECO:0000256" key="3">
    <source>
        <dbReference type="ARBA" id="ARBA00012438"/>
    </source>
</evidence>
<evidence type="ECO:0000256" key="10">
    <source>
        <dbReference type="ARBA" id="ARBA00023136"/>
    </source>
</evidence>
<keyword evidence="16" id="KW-0547">Nucleotide-binding</keyword>
<organism evidence="16 17">
    <name type="scientific">Marinibaculum pumilum</name>
    <dbReference type="NCBI Taxonomy" id="1766165"/>
    <lineage>
        <taxon>Bacteria</taxon>
        <taxon>Pseudomonadati</taxon>
        <taxon>Pseudomonadota</taxon>
        <taxon>Alphaproteobacteria</taxon>
        <taxon>Rhodospirillales</taxon>
        <taxon>Rhodospirillaceae</taxon>
        <taxon>Marinibaculum</taxon>
    </lineage>
</organism>
<dbReference type="Gene3D" id="3.40.50.2300">
    <property type="match status" value="1"/>
</dbReference>
<dbReference type="Gene3D" id="3.30.565.10">
    <property type="entry name" value="Histidine kinase-like ATPase, C-terminal domain"/>
    <property type="match status" value="1"/>
</dbReference>
<keyword evidence="10 13" id="KW-0472">Membrane</keyword>
<keyword evidence="7 13" id="KW-0812">Transmembrane</keyword>
<dbReference type="Pfam" id="PF00512">
    <property type="entry name" value="HisKA"/>
    <property type="match status" value="1"/>
</dbReference>
<feature type="transmembrane region" description="Helical" evidence="13">
    <location>
        <begin position="43"/>
        <end position="65"/>
    </location>
</feature>
<keyword evidence="16" id="KW-0067">ATP-binding</keyword>
<evidence type="ECO:0000313" key="16">
    <source>
        <dbReference type="EMBL" id="MFC3229287.1"/>
    </source>
</evidence>
<evidence type="ECO:0000256" key="4">
    <source>
        <dbReference type="ARBA" id="ARBA00022475"/>
    </source>
</evidence>
<dbReference type="InterPro" id="IPR011620">
    <property type="entry name" value="Sig_transdc_His_kinase_LytS_TM"/>
</dbReference>
<evidence type="ECO:0000256" key="11">
    <source>
        <dbReference type="PROSITE-ProRule" id="PRU00169"/>
    </source>
</evidence>